<reference evidence="2 3" key="1">
    <citation type="submission" date="2016-10" db="EMBL/GenBank/DDBJ databases">
        <title>Draft genome sequence of Coniochaeta ligniaria NRRL30616, a lignocellulolytic fungus for bioabatement of inhibitors in plant biomass hydrolysates.</title>
        <authorList>
            <consortium name="DOE Joint Genome Institute"/>
            <person name="Jimenez D.J."/>
            <person name="Hector R.E."/>
            <person name="Riley R."/>
            <person name="Sun H."/>
            <person name="Grigoriev I.V."/>
            <person name="Van Elsas J.D."/>
            <person name="Nichols N.N."/>
        </authorList>
    </citation>
    <scope>NUCLEOTIDE SEQUENCE [LARGE SCALE GENOMIC DNA]</scope>
    <source>
        <strain evidence="2 3">NRRL 30616</strain>
    </source>
</reference>
<dbReference type="STRING" id="1408157.A0A1J7INP8"/>
<dbReference type="AlphaFoldDB" id="A0A1J7INP8"/>
<dbReference type="Pfam" id="PF06985">
    <property type="entry name" value="HET"/>
    <property type="match status" value="1"/>
</dbReference>
<gene>
    <name evidence="2" type="ORF">CONLIGDRAFT_147878</name>
</gene>
<evidence type="ECO:0000313" key="3">
    <source>
        <dbReference type="Proteomes" id="UP000182658"/>
    </source>
</evidence>
<dbReference type="OrthoDB" id="674604at2759"/>
<feature type="domain" description="Heterokaryon incompatibility" evidence="1">
    <location>
        <begin position="21"/>
        <end position="114"/>
    </location>
</feature>
<evidence type="ECO:0000313" key="2">
    <source>
        <dbReference type="EMBL" id="OIW22737.1"/>
    </source>
</evidence>
<dbReference type="PANTHER" id="PTHR10622:SF10">
    <property type="entry name" value="HET DOMAIN-CONTAINING PROTEIN"/>
    <property type="match status" value="1"/>
</dbReference>
<accession>A0A1J7INP8</accession>
<dbReference type="InterPro" id="IPR010730">
    <property type="entry name" value="HET"/>
</dbReference>
<protein>
    <submittedName>
        <fullName evidence="2">HET-domain-containing protein</fullName>
    </submittedName>
</protein>
<dbReference type="PANTHER" id="PTHR10622">
    <property type="entry name" value="HET DOMAIN-CONTAINING PROTEIN"/>
    <property type="match status" value="1"/>
</dbReference>
<sequence length="392" mass="44592">MRLINVKTLELESFDRYNTPYAILSHRWGPEEVTYEDMRAGPSDTARRKQGFAKIQGACDTASGLGYDYVWVDTCCIDKSSSAELSEAINSMFDWYRQTWVCFAFLDDVTADGQMPLSKSLWFTRGWTLQELIAPSEVVFYDRTWKKIGDRRRMSRELAEVTRIPAALLARLPVDPVTDWLETYSIAAKMSWASRRETTRIEDQAYCLMGLFGVHLPLLYGERHKSFRRLQEAIVRETPDMSILLHNGRETLAYRASSFMGCGDVEPGPPIEEEFGVVITSSGLELTALTCPAKVVYYNPPYEDRPAHQEVRILALLNCNYAGDHLSRPALLYRHAGDDGNADKAIRDADFPFIRINSGDETGERVYNFAENKVRSSLRPVKMQNPATIHQT</sequence>
<proteinExistence type="predicted"/>
<name>A0A1J7INP8_9PEZI</name>
<dbReference type="Proteomes" id="UP000182658">
    <property type="component" value="Unassembled WGS sequence"/>
</dbReference>
<keyword evidence="3" id="KW-1185">Reference proteome</keyword>
<evidence type="ECO:0000259" key="1">
    <source>
        <dbReference type="Pfam" id="PF06985"/>
    </source>
</evidence>
<dbReference type="InParanoid" id="A0A1J7INP8"/>
<dbReference type="EMBL" id="KV875110">
    <property type="protein sequence ID" value="OIW22737.1"/>
    <property type="molecule type" value="Genomic_DNA"/>
</dbReference>
<organism evidence="2 3">
    <name type="scientific">Coniochaeta ligniaria NRRL 30616</name>
    <dbReference type="NCBI Taxonomy" id="1408157"/>
    <lineage>
        <taxon>Eukaryota</taxon>
        <taxon>Fungi</taxon>
        <taxon>Dikarya</taxon>
        <taxon>Ascomycota</taxon>
        <taxon>Pezizomycotina</taxon>
        <taxon>Sordariomycetes</taxon>
        <taxon>Sordariomycetidae</taxon>
        <taxon>Coniochaetales</taxon>
        <taxon>Coniochaetaceae</taxon>
        <taxon>Coniochaeta</taxon>
    </lineage>
</organism>